<keyword evidence="3" id="KW-1185">Reference proteome</keyword>
<proteinExistence type="predicted"/>
<reference evidence="2" key="1">
    <citation type="journal article" date="2022" name="Int. J. Mol. Sci.">
        <title>Draft Genome of Tanacetum Coccineum: Genomic Comparison of Closely Related Tanacetum-Family Plants.</title>
        <authorList>
            <person name="Yamashiro T."/>
            <person name="Shiraishi A."/>
            <person name="Nakayama K."/>
            <person name="Satake H."/>
        </authorList>
    </citation>
    <scope>NUCLEOTIDE SEQUENCE</scope>
</reference>
<dbReference type="EMBL" id="BQNB010012493">
    <property type="protein sequence ID" value="GJT04218.1"/>
    <property type="molecule type" value="Genomic_DNA"/>
</dbReference>
<feature type="signal peptide" evidence="1">
    <location>
        <begin position="1"/>
        <end position="24"/>
    </location>
</feature>
<evidence type="ECO:0000313" key="3">
    <source>
        <dbReference type="Proteomes" id="UP001151760"/>
    </source>
</evidence>
<protein>
    <submittedName>
        <fullName evidence="2">Zinc knuckle CX2CX4HX4C containing protein</fullName>
    </submittedName>
</protein>
<keyword evidence="1" id="KW-0732">Signal</keyword>
<sequence>MEFFWQRLVLPVVALTISMDGLDAMLEYGPWFIRNNPLILKKWYPNVNLLKEDVGWKPPRCACCKVFGHVLDECPNNIDSDVVKNNKKGLVNSIEVVLVDPKVGFKPVKQVYRQVARKNNVNTNGNKKKDAEPTIEVSNSNPFDVLNSVENDVDLGTNGGSPNLTSSKVNTSGFLSGNVESSSTSNTLMVEKIDKMKRLIIEGKVTLVDDEESYMNGDYDFDPYGDDMYEGQDIPNKI</sequence>
<name>A0ABQ5ASP6_9ASTR</name>
<reference evidence="2" key="2">
    <citation type="submission" date="2022-01" db="EMBL/GenBank/DDBJ databases">
        <authorList>
            <person name="Yamashiro T."/>
            <person name="Shiraishi A."/>
            <person name="Satake H."/>
            <person name="Nakayama K."/>
        </authorList>
    </citation>
    <scope>NUCLEOTIDE SEQUENCE</scope>
</reference>
<feature type="chain" id="PRO_5046892788" evidence="1">
    <location>
        <begin position="25"/>
        <end position="238"/>
    </location>
</feature>
<organism evidence="2 3">
    <name type="scientific">Tanacetum coccineum</name>
    <dbReference type="NCBI Taxonomy" id="301880"/>
    <lineage>
        <taxon>Eukaryota</taxon>
        <taxon>Viridiplantae</taxon>
        <taxon>Streptophyta</taxon>
        <taxon>Embryophyta</taxon>
        <taxon>Tracheophyta</taxon>
        <taxon>Spermatophyta</taxon>
        <taxon>Magnoliopsida</taxon>
        <taxon>eudicotyledons</taxon>
        <taxon>Gunneridae</taxon>
        <taxon>Pentapetalae</taxon>
        <taxon>asterids</taxon>
        <taxon>campanulids</taxon>
        <taxon>Asterales</taxon>
        <taxon>Asteraceae</taxon>
        <taxon>Asteroideae</taxon>
        <taxon>Anthemideae</taxon>
        <taxon>Anthemidinae</taxon>
        <taxon>Tanacetum</taxon>
    </lineage>
</organism>
<dbReference type="InterPro" id="IPR036875">
    <property type="entry name" value="Znf_CCHC_sf"/>
</dbReference>
<evidence type="ECO:0000313" key="2">
    <source>
        <dbReference type="EMBL" id="GJT04218.1"/>
    </source>
</evidence>
<dbReference type="SUPFAM" id="SSF57756">
    <property type="entry name" value="Retrovirus zinc finger-like domains"/>
    <property type="match status" value="1"/>
</dbReference>
<evidence type="ECO:0000256" key="1">
    <source>
        <dbReference type="SAM" id="SignalP"/>
    </source>
</evidence>
<accession>A0ABQ5ASP6</accession>
<comment type="caution">
    <text evidence="2">The sequence shown here is derived from an EMBL/GenBank/DDBJ whole genome shotgun (WGS) entry which is preliminary data.</text>
</comment>
<dbReference type="Proteomes" id="UP001151760">
    <property type="component" value="Unassembled WGS sequence"/>
</dbReference>
<gene>
    <name evidence="2" type="ORF">Tco_0838680</name>
</gene>